<name>A6NRE9_9FIRM</name>
<dbReference type="EMBL" id="AAXG02000005">
    <property type="protein sequence ID" value="EDN01646.1"/>
    <property type="molecule type" value="Genomic_DNA"/>
</dbReference>
<evidence type="ECO:0000313" key="1">
    <source>
        <dbReference type="EMBL" id="EDN01646.1"/>
    </source>
</evidence>
<reference evidence="1 2" key="1">
    <citation type="submission" date="2007-04" db="EMBL/GenBank/DDBJ databases">
        <authorList>
            <person name="Fulton L."/>
            <person name="Clifton S."/>
            <person name="Fulton B."/>
            <person name="Xu J."/>
            <person name="Minx P."/>
            <person name="Pepin K.H."/>
            <person name="Johnson M."/>
            <person name="Thiruvilangam P."/>
            <person name="Bhonagiri V."/>
            <person name="Nash W.E."/>
            <person name="Mardis E.R."/>
            <person name="Wilson R.K."/>
        </authorList>
    </citation>
    <scope>NUCLEOTIDE SEQUENCE [LARGE SCALE GENOMIC DNA]</scope>
    <source>
        <strain evidence="1 2">ATCC 29799</strain>
    </source>
</reference>
<gene>
    <name evidence="1" type="ORF">BACCAP_00778</name>
</gene>
<protein>
    <submittedName>
        <fullName evidence="1">Uncharacterized protein</fullName>
    </submittedName>
</protein>
<dbReference type="Proteomes" id="UP000003639">
    <property type="component" value="Unassembled WGS sequence"/>
</dbReference>
<evidence type="ECO:0000313" key="2">
    <source>
        <dbReference type="Proteomes" id="UP000003639"/>
    </source>
</evidence>
<organism evidence="1 2">
    <name type="scientific">Pseudoflavonifractor capillosus ATCC 29799</name>
    <dbReference type="NCBI Taxonomy" id="411467"/>
    <lineage>
        <taxon>Bacteria</taxon>
        <taxon>Bacillati</taxon>
        <taxon>Bacillota</taxon>
        <taxon>Clostridia</taxon>
        <taxon>Eubacteriales</taxon>
        <taxon>Oscillospiraceae</taxon>
        <taxon>Pseudoflavonifractor</taxon>
    </lineage>
</organism>
<dbReference type="AlphaFoldDB" id="A6NRE9"/>
<proteinExistence type="predicted"/>
<reference evidence="1 2" key="2">
    <citation type="submission" date="2007-06" db="EMBL/GenBank/DDBJ databases">
        <title>Draft genome sequence of Pseudoflavonifractor capillosus ATCC 29799.</title>
        <authorList>
            <person name="Sudarsanam P."/>
            <person name="Ley R."/>
            <person name="Guruge J."/>
            <person name="Turnbaugh P.J."/>
            <person name="Mahowald M."/>
            <person name="Liep D."/>
            <person name="Gordon J."/>
        </authorList>
    </citation>
    <scope>NUCLEOTIDE SEQUENCE [LARGE SCALE GENOMIC DNA]</scope>
    <source>
        <strain evidence="1 2">ATCC 29799</strain>
    </source>
</reference>
<comment type="caution">
    <text evidence="1">The sequence shown here is derived from an EMBL/GenBank/DDBJ whole genome shotgun (WGS) entry which is preliminary data.</text>
</comment>
<keyword evidence="2" id="KW-1185">Reference proteome</keyword>
<accession>A6NRE9</accession>
<sequence>MPIFLIGNIFPSQQEKYYLQSGEKGRYTEGTNKKGVST</sequence>